<dbReference type="STRING" id="1742972.COMA1_20346"/>
<dbReference type="SUPFAM" id="SSF52540">
    <property type="entry name" value="P-loop containing nucleoside triphosphate hydrolases"/>
    <property type="match status" value="1"/>
</dbReference>
<dbReference type="Pfam" id="PF00005">
    <property type="entry name" value="ABC_tran"/>
    <property type="match status" value="1"/>
</dbReference>
<dbReference type="InterPro" id="IPR027417">
    <property type="entry name" value="P-loop_NTPase"/>
</dbReference>
<comment type="similarity">
    <text evidence="1">Belongs to the ABC transporter superfamily.</text>
</comment>
<dbReference type="GO" id="GO:0016887">
    <property type="term" value="F:ATP hydrolysis activity"/>
    <property type="evidence" value="ECO:0007669"/>
    <property type="project" value="InterPro"/>
</dbReference>
<gene>
    <name evidence="7" type="primary">urtE</name>
    <name evidence="7" type="ORF">COMA1_20346</name>
</gene>
<keyword evidence="5" id="KW-0029">Amino-acid transport</keyword>
<dbReference type="NCBIfam" id="TIGR03410">
    <property type="entry name" value="urea_trans_UrtE"/>
    <property type="match status" value="1"/>
</dbReference>
<evidence type="ECO:0000313" key="7">
    <source>
        <dbReference type="EMBL" id="CUS35572.1"/>
    </source>
</evidence>
<evidence type="ECO:0000259" key="6">
    <source>
        <dbReference type="PROSITE" id="PS50893"/>
    </source>
</evidence>
<evidence type="ECO:0000256" key="5">
    <source>
        <dbReference type="ARBA" id="ARBA00022970"/>
    </source>
</evidence>
<dbReference type="PANTHER" id="PTHR43820:SF5">
    <property type="entry name" value="HIGH-AFFINITY BRANCHED-CHAIN AMINO ACID TRANSPORT ATP-BINDING PROTEIN"/>
    <property type="match status" value="1"/>
</dbReference>
<accession>A0A0S4LHU3</accession>
<dbReference type="InterPro" id="IPR052156">
    <property type="entry name" value="BCAA_Transport_ATP-bd_LivF"/>
</dbReference>
<reference evidence="7 8" key="1">
    <citation type="submission" date="2015-10" db="EMBL/GenBank/DDBJ databases">
        <authorList>
            <person name="Gilbert D.G."/>
        </authorList>
    </citation>
    <scope>NUCLEOTIDE SEQUENCE [LARGE SCALE GENOMIC DNA]</scope>
    <source>
        <strain evidence="7">COMA1</strain>
    </source>
</reference>
<evidence type="ECO:0000256" key="1">
    <source>
        <dbReference type="ARBA" id="ARBA00005417"/>
    </source>
</evidence>
<dbReference type="GO" id="GO:0015807">
    <property type="term" value="P:L-amino acid transport"/>
    <property type="evidence" value="ECO:0007669"/>
    <property type="project" value="TreeGrafter"/>
</dbReference>
<dbReference type="PROSITE" id="PS50893">
    <property type="entry name" value="ABC_TRANSPORTER_2"/>
    <property type="match status" value="1"/>
</dbReference>
<dbReference type="SMART" id="SM00382">
    <property type="entry name" value="AAA"/>
    <property type="match status" value="1"/>
</dbReference>
<proteinExistence type="inferred from homology"/>
<dbReference type="InterPro" id="IPR003439">
    <property type="entry name" value="ABC_transporter-like_ATP-bd"/>
</dbReference>
<dbReference type="OrthoDB" id="9779136at2"/>
<dbReference type="GO" id="GO:0005524">
    <property type="term" value="F:ATP binding"/>
    <property type="evidence" value="ECO:0007669"/>
    <property type="project" value="UniProtKB-KW"/>
</dbReference>
<dbReference type="InterPro" id="IPR003593">
    <property type="entry name" value="AAA+_ATPase"/>
</dbReference>
<evidence type="ECO:0000256" key="2">
    <source>
        <dbReference type="ARBA" id="ARBA00022448"/>
    </source>
</evidence>
<evidence type="ECO:0000256" key="4">
    <source>
        <dbReference type="ARBA" id="ARBA00022840"/>
    </source>
</evidence>
<protein>
    <submittedName>
        <fullName evidence="7">Urea ABC transporter, ATP-binding protein UrtE</fullName>
    </submittedName>
</protein>
<dbReference type="RefSeq" id="WP_090747952.1">
    <property type="nucleotide sequence ID" value="NZ_CZQA01000008.1"/>
</dbReference>
<dbReference type="GO" id="GO:0015658">
    <property type="term" value="F:branched-chain amino acid transmembrane transporter activity"/>
    <property type="evidence" value="ECO:0007669"/>
    <property type="project" value="TreeGrafter"/>
</dbReference>
<evidence type="ECO:0000256" key="3">
    <source>
        <dbReference type="ARBA" id="ARBA00022741"/>
    </source>
</evidence>
<feature type="domain" description="ABC transporter" evidence="6">
    <location>
        <begin position="10"/>
        <end position="242"/>
    </location>
</feature>
<keyword evidence="3" id="KW-0547">Nucleotide-binding</keyword>
<evidence type="ECO:0000313" key="8">
    <source>
        <dbReference type="Proteomes" id="UP000199032"/>
    </source>
</evidence>
<dbReference type="InterPro" id="IPR017780">
    <property type="entry name" value="ABC_transptr_urea_ATP-bd_UrtE"/>
</dbReference>
<dbReference type="Proteomes" id="UP000199032">
    <property type="component" value="Unassembled WGS sequence"/>
</dbReference>
<sequence length="244" mass="26990">MVQDTKRVTLTLENVNAYYGESHILRNVSFTIDPGEVVCLMGRNGVGKTTTLKTLTGLLPVRGGKITFDGVEITHDRTDLRARQGLAYVPQGREIIPHLTVYQNLQLGYWNRPVISGDVSEKDAFDEVYQLFPKLTQILHRPGGVLSGGEQQQLAIGRAILSSPKLLLLDEPTEGIQPSIVDQIEDVIIGFKQSRRFAILLVEQGLHFAARLAEKYVIMAKGAVMAQGKSDELSADMVRQHLTV</sequence>
<keyword evidence="4 7" id="KW-0067">ATP-binding</keyword>
<organism evidence="7 8">
    <name type="scientific">Candidatus Nitrospira nitrosa</name>
    <dbReference type="NCBI Taxonomy" id="1742972"/>
    <lineage>
        <taxon>Bacteria</taxon>
        <taxon>Pseudomonadati</taxon>
        <taxon>Nitrospirota</taxon>
        <taxon>Nitrospiria</taxon>
        <taxon>Nitrospirales</taxon>
        <taxon>Nitrospiraceae</taxon>
        <taxon>Nitrospira</taxon>
    </lineage>
</organism>
<dbReference type="PANTHER" id="PTHR43820">
    <property type="entry name" value="HIGH-AFFINITY BRANCHED-CHAIN AMINO ACID TRANSPORT ATP-BINDING PROTEIN LIVF"/>
    <property type="match status" value="1"/>
</dbReference>
<dbReference type="CDD" id="cd03224">
    <property type="entry name" value="ABC_TM1139_LivF_branched"/>
    <property type="match status" value="1"/>
</dbReference>
<keyword evidence="8" id="KW-1185">Reference proteome</keyword>
<dbReference type="Gene3D" id="3.40.50.300">
    <property type="entry name" value="P-loop containing nucleotide triphosphate hydrolases"/>
    <property type="match status" value="1"/>
</dbReference>
<name>A0A0S4LHU3_9BACT</name>
<dbReference type="EMBL" id="CZQA01000008">
    <property type="protein sequence ID" value="CUS35572.1"/>
    <property type="molecule type" value="Genomic_DNA"/>
</dbReference>
<dbReference type="AlphaFoldDB" id="A0A0S4LHU3"/>
<keyword evidence="2" id="KW-0813">Transport</keyword>